<dbReference type="RefSeq" id="WP_015429639.1">
    <property type="nucleotide sequence ID" value="NZ_AP014609.1"/>
</dbReference>
<dbReference type="InterPro" id="IPR000550">
    <property type="entry name" value="Hppk"/>
</dbReference>
<evidence type="ECO:0000256" key="5">
    <source>
        <dbReference type="ARBA" id="ARBA00022679"/>
    </source>
</evidence>
<gene>
    <name evidence="14" type="primary">folK</name>
    <name evidence="14" type="ORF">BPAY_014</name>
</gene>
<evidence type="ECO:0000256" key="3">
    <source>
        <dbReference type="ARBA" id="ARBA00013253"/>
    </source>
</evidence>
<dbReference type="EMBL" id="AP014609">
    <property type="protein sequence ID" value="BAR91778.1"/>
    <property type="molecule type" value="Genomic_DNA"/>
</dbReference>
<keyword evidence="6" id="KW-0547">Nucleotide-binding</keyword>
<evidence type="ECO:0000259" key="13">
    <source>
        <dbReference type="Pfam" id="PF01288"/>
    </source>
</evidence>
<dbReference type="Pfam" id="PF01288">
    <property type="entry name" value="HPPK"/>
    <property type="match status" value="1"/>
</dbReference>
<evidence type="ECO:0000256" key="6">
    <source>
        <dbReference type="ARBA" id="ARBA00022741"/>
    </source>
</evidence>
<comment type="function">
    <text evidence="10">Catalyzes the transfer of pyrophosphate from adenosine triphosphate (ATP) to 6-hydroxymethyl-7,8-dihydropterin, an enzymatic step in folate biosynthesis pathway.</text>
</comment>
<dbReference type="EC" id="2.7.6.3" evidence="3"/>
<keyword evidence="7" id="KW-0418">Kinase</keyword>
<keyword evidence="15" id="KW-1185">Reference proteome</keyword>
<dbReference type="Proteomes" id="UP000217805">
    <property type="component" value="Chromosome"/>
</dbReference>
<evidence type="ECO:0000313" key="14">
    <source>
        <dbReference type="EMBL" id="BAR91778.1"/>
    </source>
</evidence>
<reference evidence="14 15" key="1">
    <citation type="journal article" date="2015" name="Microbes Environ.">
        <title>An Efficient Strategy Developed for Next-Generation Sequencing of Endosymbiont Genomes Performed Using Crude DNA Isolated from Host Tissues: A Case Study of Blattabacterium cuenoti Inhabiting the Fat Bodies of Cockroaches.</title>
        <authorList>
            <person name="Kinjo Y."/>
            <person name="Saitoh S."/>
            <person name="Tokuda G."/>
        </authorList>
    </citation>
    <scope>NUCLEOTIDE SEQUENCE [LARGE SCALE GENOMIC DNA]</scope>
    <source>
        <strain evidence="14 15">BPAY</strain>
    </source>
</reference>
<evidence type="ECO:0000256" key="12">
    <source>
        <dbReference type="ARBA" id="ARBA00033413"/>
    </source>
</evidence>
<comment type="pathway">
    <text evidence="1">Cofactor biosynthesis; tetrahydrofolate biosynthesis; 2-amino-4-hydroxy-6-hydroxymethyl-7,8-dihydropteridine diphosphate from 7,8-dihydroneopterin triphosphate: step 4/4.</text>
</comment>
<keyword evidence="9" id="KW-0289">Folate biosynthesis</keyword>
<protein>
    <recommendedName>
        <fullName evidence="4">2-amino-4-hydroxy-6-hydroxymethyldihydropteridine pyrophosphokinase</fullName>
        <ecNumber evidence="3">2.7.6.3</ecNumber>
    </recommendedName>
    <alternativeName>
        <fullName evidence="11">6-hydroxymethyl-7,8-dihydropterin pyrophosphokinase</fullName>
    </alternativeName>
    <alternativeName>
        <fullName evidence="12">7,8-dihydro-6-hydroxymethylpterin-pyrophosphokinase</fullName>
    </alternativeName>
</protein>
<dbReference type="CDD" id="cd00483">
    <property type="entry name" value="HPPK"/>
    <property type="match status" value="1"/>
</dbReference>
<evidence type="ECO:0000256" key="1">
    <source>
        <dbReference type="ARBA" id="ARBA00005051"/>
    </source>
</evidence>
<proteinExistence type="inferred from homology"/>
<name>A0ABM7EXT5_9FLAO</name>
<sequence length="166" mass="19756">MKEHDVFLLQGSNKENKKKYLDQSLILISDELGKVIKISSYFESEAWNMKNYSIFYNRAIHIKTNYSPIDLLKKILNIEFFIGRRKNSCQGEYQNREIDIDILFYDHIMIYSFILKIPHPLLHLRRFVLEPMCEIAPNQNHPMFNLTILEILGLCIDKLYVKKISK</sequence>
<comment type="similarity">
    <text evidence="2">Belongs to the HPPK family.</text>
</comment>
<evidence type="ECO:0000256" key="9">
    <source>
        <dbReference type="ARBA" id="ARBA00022909"/>
    </source>
</evidence>
<evidence type="ECO:0000256" key="11">
    <source>
        <dbReference type="ARBA" id="ARBA00029766"/>
    </source>
</evidence>
<dbReference type="InterPro" id="IPR035907">
    <property type="entry name" value="Hppk_sf"/>
</dbReference>
<accession>A0ABM7EXT5</accession>
<dbReference type="PANTHER" id="PTHR43071">
    <property type="entry name" value="2-AMINO-4-HYDROXY-6-HYDROXYMETHYLDIHYDROPTERIDINE PYROPHOSPHOKINASE"/>
    <property type="match status" value="1"/>
</dbReference>
<keyword evidence="8" id="KW-0067">ATP-binding</keyword>
<feature type="domain" description="7,8-dihydro-6-hydroxymethylpterin-pyrophosphokinase" evidence="13">
    <location>
        <begin position="10"/>
        <end position="137"/>
    </location>
</feature>
<dbReference type="NCBIfam" id="TIGR01498">
    <property type="entry name" value="folK"/>
    <property type="match status" value="1"/>
</dbReference>
<keyword evidence="5" id="KW-0808">Transferase</keyword>
<dbReference type="PANTHER" id="PTHR43071:SF1">
    <property type="entry name" value="2-AMINO-4-HYDROXY-6-HYDROXYMETHYLDIHYDROPTERIDINE PYROPHOSPHOKINASE"/>
    <property type="match status" value="1"/>
</dbReference>
<organism evidence="14 15">
    <name type="scientific">Blattabacterium cuenoti BPAY</name>
    <dbReference type="NCBI Taxonomy" id="1457031"/>
    <lineage>
        <taxon>Bacteria</taxon>
        <taxon>Pseudomonadati</taxon>
        <taxon>Bacteroidota</taxon>
        <taxon>Flavobacteriia</taxon>
        <taxon>Flavobacteriales</taxon>
        <taxon>Blattabacteriaceae</taxon>
        <taxon>Blattabacterium</taxon>
    </lineage>
</organism>
<evidence type="ECO:0000256" key="2">
    <source>
        <dbReference type="ARBA" id="ARBA00005810"/>
    </source>
</evidence>
<evidence type="ECO:0000256" key="10">
    <source>
        <dbReference type="ARBA" id="ARBA00029409"/>
    </source>
</evidence>
<evidence type="ECO:0000256" key="7">
    <source>
        <dbReference type="ARBA" id="ARBA00022777"/>
    </source>
</evidence>
<evidence type="ECO:0000256" key="8">
    <source>
        <dbReference type="ARBA" id="ARBA00022840"/>
    </source>
</evidence>
<dbReference type="SUPFAM" id="SSF55083">
    <property type="entry name" value="6-hydroxymethyl-7,8-dihydropterin pyrophosphokinase, HPPK"/>
    <property type="match status" value="1"/>
</dbReference>
<dbReference type="Gene3D" id="3.30.70.560">
    <property type="entry name" value="7,8-Dihydro-6-hydroxymethylpterin-pyrophosphokinase HPPK"/>
    <property type="match status" value="1"/>
</dbReference>
<evidence type="ECO:0000313" key="15">
    <source>
        <dbReference type="Proteomes" id="UP000217805"/>
    </source>
</evidence>
<evidence type="ECO:0000256" key="4">
    <source>
        <dbReference type="ARBA" id="ARBA00016218"/>
    </source>
</evidence>